<dbReference type="KEGG" id="rba:RB11539"/>
<dbReference type="AlphaFoldDB" id="Q7UE68"/>
<dbReference type="PATRIC" id="fig|243090.15.peg.5588"/>
<evidence type="ECO:0000256" key="1">
    <source>
        <dbReference type="SAM" id="MobiDB-lite"/>
    </source>
</evidence>
<evidence type="ECO:0000313" key="3">
    <source>
        <dbReference type="Proteomes" id="UP000001025"/>
    </source>
</evidence>
<dbReference type="STRING" id="243090.RB11539"/>
<dbReference type="HOGENOM" id="CLU_1255138_0_0_0"/>
<name>Q7UE68_RHOBA</name>
<dbReference type="InParanoid" id="Q7UE68"/>
<protein>
    <submittedName>
        <fullName evidence="2">Uncharacterized protein</fullName>
    </submittedName>
</protein>
<feature type="region of interest" description="Disordered" evidence="1">
    <location>
        <begin position="108"/>
        <end position="199"/>
    </location>
</feature>
<evidence type="ECO:0000313" key="2">
    <source>
        <dbReference type="EMBL" id="CAD79180.1"/>
    </source>
</evidence>
<gene>
    <name evidence="2" type="ordered locus">RB11539</name>
</gene>
<accession>Q7UE68</accession>
<feature type="compositionally biased region" description="Low complexity" evidence="1">
    <location>
        <begin position="112"/>
        <end position="123"/>
    </location>
</feature>
<feature type="compositionally biased region" description="Basic and acidic residues" evidence="1">
    <location>
        <begin position="153"/>
        <end position="170"/>
    </location>
</feature>
<feature type="region of interest" description="Disordered" evidence="1">
    <location>
        <begin position="1"/>
        <end position="93"/>
    </location>
</feature>
<sequence length="220" mass="23035">MWAMHHAVIPATAPSNEPDELGGSPGSSQSLLTNSQPHDQIHVLLQGSLDPLLSSEGSSVESLSLGRSEPSLLSDALSLGRSEPSLGGSESEVESLLSEGWLLSLPDESPTLGSSLALGRSLSEPSDPDLLVDSDAESEPEPLDDVGALVESSLRESLSESDVLVDRESESDPLPLSDSDALTLPDPESLPELDPLPDAEPLWLPLAEALSEYDAEALAE</sequence>
<keyword evidence="3" id="KW-1185">Reference proteome</keyword>
<feature type="compositionally biased region" description="Low complexity" evidence="1">
    <location>
        <begin position="172"/>
        <end position="188"/>
    </location>
</feature>
<feature type="compositionally biased region" description="Low complexity" evidence="1">
    <location>
        <begin position="77"/>
        <end position="93"/>
    </location>
</feature>
<dbReference type="EMBL" id="BX294153">
    <property type="protein sequence ID" value="CAD79180.1"/>
    <property type="molecule type" value="Genomic_DNA"/>
</dbReference>
<dbReference type="EnsemblBacteria" id="CAD79180">
    <property type="protein sequence ID" value="CAD79180"/>
    <property type="gene ID" value="RB11539"/>
</dbReference>
<reference evidence="2 3" key="1">
    <citation type="journal article" date="2003" name="Proc. Natl. Acad. Sci. U.S.A.">
        <title>Complete genome sequence of the marine planctomycete Pirellula sp. strain 1.</title>
        <authorList>
            <person name="Gloeckner F.O."/>
            <person name="Kube M."/>
            <person name="Bauer M."/>
            <person name="Teeling H."/>
            <person name="Lombardot T."/>
            <person name="Ludwig W."/>
            <person name="Gade D."/>
            <person name="Beck A."/>
            <person name="Borzym K."/>
            <person name="Heitmann K."/>
            <person name="Rabus R."/>
            <person name="Schlesner H."/>
            <person name="Amann R."/>
            <person name="Reinhardt R."/>
        </authorList>
    </citation>
    <scope>NUCLEOTIDE SEQUENCE [LARGE SCALE GENOMIC DNA]</scope>
    <source>
        <strain evidence="3">DSM 10527 / NCIMB 13988 / SH1</strain>
    </source>
</reference>
<dbReference type="Proteomes" id="UP000001025">
    <property type="component" value="Chromosome"/>
</dbReference>
<organism evidence="2 3">
    <name type="scientific">Rhodopirellula baltica (strain DSM 10527 / NCIMB 13988 / SH1)</name>
    <dbReference type="NCBI Taxonomy" id="243090"/>
    <lineage>
        <taxon>Bacteria</taxon>
        <taxon>Pseudomonadati</taxon>
        <taxon>Planctomycetota</taxon>
        <taxon>Planctomycetia</taxon>
        <taxon>Pirellulales</taxon>
        <taxon>Pirellulaceae</taxon>
        <taxon>Rhodopirellula</taxon>
    </lineage>
</organism>
<proteinExistence type="predicted"/>
<feature type="compositionally biased region" description="Low complexity" evidence="1">
    <location>
        <begin position="52"/>
        <end position="69"/>
    </location>
</feature>
<feature type="compositionally biased region" description="Acidic residues" evidence="1">
    <location>
        <begin position="126"/>
        <end position="144"/>
    </location>
</feature>